<gene>
    <name evidence="1" type="ORF">QNI22_36655</name>
</gene>
<organism evidence="1 2">
    <name type="scientific">Xanthocytophaga agilis</name>
    <dbReference type="NCBI Taxonomy" id="3048010"/>
    <lineage>
        <taxon>Bacteria</taxon>
        <taxon>Pseudomonadati</taxon>
        <taxon>Bacteroidota</taxon>
        <taxon>Cytophagia</taxon>
        <taxon>Cytophagales</taxon>
        <taxon>Rhodocytophagaceae</taxon>
        <taxon>Xanthocytophaga</taxon>
    </lineage>
</organism>
<protein>
    <submittedName>
        <fullName evidence="1">Uncharacterized protein</fullName>
    </submittedName>
</protein>
<sequence length="46" mass="5252">MISILIIFSVAHNSQQKQNLIGIHRKLLNDVNNEQTFCDATTNRVI</sequence>
<dbReference type="AlphaFoldDB" id="A0AAE3UHQ4"/>
<keyword evidence="2" id="KW-1185">Reference proteome</keyword>
<comment type="caution">
    <text evidence="1">The sequence shown here is derived from an EMBL/GenBank/DDBJ whole genome shotgun (WGS) entry which is preliminary data.</text>
</comment>
<accession>A0AAE3UHQ4</accession>
<reference evidence="1" key="1">
    <citation type="submission" date="2023-05" db="EMBL/GenBank/DDBJ databases">
        <authorList>
            <person name="Zhang X."/>
        </authorList>
    </citation>
    <scope>NUCLEOTIDE SEQUENCE</scope>
    <source>
        <strain evidence="1">BD1B2-1</strain>
    </source>
</reference>
<dbReference type="EMBL" id="JASJOU010000021">
    <property type="protein sequence ID" value="MDJ1506248.1"/>
    <property type="molecule type" value="Genomic_DNA"/>
</dbReference>
<evidence type="ECO:0000313" key="1">
    <source>
        <dbReference type="EMBL" id="MDJ1506248.1"/>
    </source>
</evidence>
<evidence type="ECO:0000313" key="2">
    <source>
        <dbReference type="Proteomes" id="UP001232063"/>
    </source>
</evidence>
<name>A0AAE3UHQ4_9BACT</name>
<proteinExistence type="predicted"/>
<dbReference type="Proteomes" id="UP001232063">
    <property type="component" value="Unassembled WGS sequence"/>
</dbReference>